<evidence type="ECO:0000259" key="13">
    <source>
        <dbReference type="PROSITE" id="PS50119"/>
    </source>
</evidence>
<dbReference type="SUPFAM" id="SSF81296">
    <property type="entry name" value="E set domains"/>
    <property type="match status" value="1"/>
</dbReference>
<keyword evidence="7 9" id="KW-0863">Zinc-finger</keyword>
<dbReference type="PROSITE" id="PS50089">
    <property type="entry name" value="ZF_RING_2"/>
    <property type="match status" value="1"/>
</dbReference>
<dbReference type="EC" id="2.3.2.27" evidence="3"/>
<reference evidence="14" key="1">
    <citation type="journal article" date="2020" name="Nat. Ecol. Evol.">
        <title>Deeply conserved synteny resolves early events in vertebrate evolution.</title>
        <authorList>
            <person name="Simakov O."/>
            <person name="Marletaz F."/>
            <person name="Yue J.X."/>
            <person name="O'Connell B."/>
            <person name="Jenkins J."/>
            <person name="Brandt A."/>
            <person name="Calef R."/>
            <person name="Tung C.H."/>
            <person name="Huang T.K."/>
            <person name="Schmutz J."/>
            <person name="Satoh N."/>
            <person name="Yu J.K."/>
            <person name="Putnam N.H."/>
            <person name="Green R.E."/>
            <person name="Rokhsar D.S."/>
        </authorList>
    </citation>
    <scope>NUCLEOTIDE SEQUENCE [LARGE SCALE GENOMIC DNA]</scope>
    <source>
        <strain evidence="14">S238N-H82</strain>
    </source>
</reference>
<dbReference type="OrthoDB" id="252722at2759"/>
<dbReference type="InterPro" id="IPR000315">
    <property type="entry name" value="Znf_B-box"/>
</dbReference>
<feature type="repeat" description="NHL" evidence="10">
    <location>
        <begin position="461"/>
        <end position="503"/>
    </location>
</feature>
<feature type="coiled-coil region" evidence="11">
    <location>
        <begin position="202"/>
        <end position="275"/>
    </location>
</feature>
<dbReference type="Proteomes" id="UP000001554">
    <property type="component" value="Chromosome 15"/>
</dbReference>
<dbReference type="CDD" id="cd05819">
    <property type="entry name" value="NHL"/>
    <property type="match status" value="1"/>
</dbReference>
<gene>
    <name evidence="15" type="primary">LOC118431335</name>
</gene>
<dbReference type="PANTHER" id="PTHR25462">
    <property type="entry name" value="BONUS, ISOFORM C-RELATED"/>
    <property type="match status" value="1"/>
</dbReference>
<name>A0A9J7MD06_BRAFL</name>
<dbReference type="SUPFAM" id="SSF57850">
    <property type="entry name" value="RING/U-box"/>
    <property type="match status" value="1"/>
</dbReference>
<evidence type="ECO:0000259" key="12">
    <source>
        <dbReference type="PROSITE" id="PS50089"/>
    </source>
</evidence>
<evidence type="ECO:0000313" key="14">
    <source>
        <dbReference type="Proteomes" id="UP000001554"/>
    </source>
</evidence>
<dbReference type="InterPro" id="IPR017907">
    <property type="entry name" value="Znf_RING_CS"/>
</dbReference>
<dbReference type="KEGG" id="bfo:118431335"/>
<comment type="similarity">
    <text evidence="2">Belongs to the TRIM/RBCC family.</text>
</comment>
<feature type="domain" description="B box-type" evidence="13">
    <location>
        <begin position="150"/>
        <end position="194"/>
    </location>
</feature>
<comment type="catalytic activity">
    <reaction evidence="1">
        <text>S-ubiquitinyl-[E2 ubiquitin-conjugating enzyme]-L-cysteine + [acceptor protein]-L-lysine = [E2 ubiquitin-conjugating enzyme]-L-cysteine + N(6)-ubiquitinyl-[acceptor protein]-L-lysine.</text>
        <dbReference type="EC" id="2.3.2.27"/>
    </reaction>
</comment>
<dbReference type="SUPFAM" id="SSF101898">
    <property type="entry name" value="NHL repeat"/>
    <property type="match status" value="1"/>
</dbReference>
<feature type="repeat" description="NHL" evidence="10">
    <location>
        <begin position="689"/>
        <end position="729"/>
    </location>
</feature>
<dbReference type="InterPro" id="IPR027370">
    <property type="entry name" value="Znf-RING_euk"/>
</dbReference>
<dbReference type="SMART" id="SM00184">
    <property type="entry name" value="RING"/>
    <property type="match status" value="1"/>
</dbReference>
<dbReference type="InterPro" id="IPR011042">
    <property type="entry name" value="6-blade_b-propeller_TolB-like"/>
</dbReference>
<keyword evidence="6" id="KW-0677">Repeat</keyword>
<dbReference type="Pfam" id="PF01436">
    <property type="entry name" value="NHL"/>
    <property type="match status" value="3"/>
</dbReference>
<dbReference type="InterPro" id="IPR013087">
    <property type="entry name" value="Znf_C2H2_type"/>
</dbReference>
<dbReference type="PROSITE" id="PS00518">
    <property type="entry name" value="ZF_RING_1"/>
    <property type="match status" value="1"/>
</dbReference>
<evidence type="ECO:0000256" key="2">
    <source>
        <dbReference type="ARBA" id="ARBA00008518"/>
    </source>
</evidence>
<dbReference type="InterPro" id="IPR014756">
    <property type="entry name" value="Ig_E-set"/>
</dbReference>
<evidence type="ECO:0000256" key="10">
    <source>
        <dbReference type="PROSITE-ProRule" id="PRU00504"/>
    </source>
</evidence>
<dbReference type="Gene3D" id="3.30.160.60">
    <property type="entry name" value="Classic Zinc Finger"/>
    <property type="match status" value="1"/>
</dbReference>
<dbReference type="Gene3D" id="4.10.830.40">
    <property type="match status" value="1"/>
</dbReference>
<dbReference type="GO" id="GO:0008270">
    <property type="term" value="F:zinc ion binding"/>
    <property type="evidence" value="ECO:0007669"/>
    <property type="project" value="UniProtKB-KW"/>
</dbReference>
<evidence type="ECO:0000256" key="11">
    <source>
        <dbReference type="SAM" id="Coils"/>
    </source>
</evidence>
<organism evidence="14 15">
    <name type="scientific">Branchiostoma floridae</name>
    <name type="common">Florida lancelet</name>
    <name type="synonym">Amphioxus</name>
    <dbReference type="NCBI Taxonomy" id="7739"/>
    <lineage>
        <taxon>Eukaryota</taxon>
        <taxon>Metazoa</taxon>
        <taxon>Chordata</taxon>
        <taxon>Cephalochordata</taxon>
        <taxon>Leptocardii</taxon>
        <taxon>Amphioxiformes</taxon>
        <taxon>Branchiostomatidae</taxon>
        <taxon>Branchiostoma</taxon>
    </lineage>
</organism>
<dbReference type="SUPFAM" id="SSF57845">
    <property type="entry name" value="B-box zinc-binding domain"/>
    <property type="match status" value="1"/>
</dbReference>
<proteinExistence type="inferred from homology"/>
<dbReference type="OMA" id="ECTINEH"/>
<sequence>MAAVDSLQEEFVDESLTCSICKDIYDDPRVLPCLHTFCAQCLEQLREEMNQFTCPTCGNQVKCKNEDSIKNLPSNFYINKLLNFWALHNSEEARCEMCESGTRVESVCADCKLLLCGNCLTAHGNSPALKDHYIITLHDLKDPGSRSKYTGAEYCPKHPDVRTTFYCQPCAKLVCRECTINEHRQGFMHSPREVSEVAQKYKDRLQTLVQKTQDTVDALKNTSNTIGKELATITTNSQVEKAKIKEHFVQLKEKLEKAEQDMMVKLKEMEKKQREPLVEEKEGFEDMLRSTEDGVKFCADVLARNNDVEIVTLMGQLEDRLKFLAANQAKREPLEKHITFQPSTEIKYELNLTCKQLVIVDSPVESVPTIIVFWPQKGQEKGAPQITVTSPSGYCVTLETTKISEGVFEAVWRPQTSGRHVVGVVQTGGGGETTGRRRWGRFSGKEGCTPLIVEVGSNSPVLRFGNKGSQQGQFDRPMDVAVRGDRLYVADTDNQRVQVFDLNGKFCSLFATTSNPESLVVQADGTIVVQCGEEVLKFSPSVELQKKLYLGEHCAKISGLAVQRDGRVVVVDSSQKIFLFVEADGTLVTQLKGQGFMQKHISSVCVDKEGNIVVVDSHQHCVQVFDSGLNFIRKFGEHGRQPQDMWGPTGVSVDSRGNIVLVNAGDNSDVGGVEHGKKLQVFRPDGTWVSTISSDGDKLNKPQGVAVTEDGHVFVVDSADHCVRKYKYM</sequence>
<evidence type="ECO:0000256" key="3">
    <source>
        <dbReference type="ARBA" id="ARBA00012483"/>
    </source>
</evidence>
<evidence type="ECO:0000256" key="7">
    <source>
        <dbReference type="ARBA" id="ARBA00022771"/>
    </source>
</evidence>
<evidence type="ECO:0000256" key="6">
    <source>
        <dbReference type="ARBA" id="ARBA00022737"/>
    </source>
</evidence>
<dbReference type="PROSITE" id="PS00028">
    <property type="entry name" value="ZINC_FINGER_C2H2_1"/>
    <property type="match status" value="1"/>
</dbReference>
<dbReference type="Gene3D" id="3.30.40.10">
    <property type="entry name" value="Zinc/RING finger domain, C3HC4 (zinc finger)"/>
    <property type="match status" value="1"/>
</dbReference>
<dbReference type="InterPro" id="IPR001258">
    <property type="entry name" value="NHL_repeat"/>
</dbReference>
<dbReference type="InterPro" id="IPR001841">
    <property type="entry name" value="Znf_RING"/>
</dbReference>
<dbReference type="SMART" id="SM00336">
    <property type="entry name" value="BBOX"/>
    <property type="match status" value="2"/>
</dbReference>
<evidence type="ECO:0000256" key="9">
    <source>
        <dbReference type="PROSITE-ProRule" id="PRU00024"/>
    </source>
</evidence>
<protein>
    <recommendedName>
        <fullName evidence="3">RING-type E3 ubiquitin transferase</fullName>
        <ecNumber evidence="3">2.3.2.27</ecNumber>
    </recommendedName>
</protein>
<evidence type="ECO:0000256" key="4">
    <source>
        <dbReference type="ARBA" id="ARBA00022553"/>
    </source>
</evidence>
<dbReference type="InterPro" id="IPR013083">
    <property type="entry name" value="Znf_RING/FYVE/PHD"/>
</dbReference>
<feature type="repeat" description="NHL" evidence="10">
    <location>
        <begin position="602"/>
        <end position="628"/>
    </location>
</feature>
<dbReference type="FunFam" id="2.120.10.30:FF:000095">
    <property type="entry name" value="Uncharacterized protein"/>
    <property type="match status" value="1"/>
</dbReference>
<accession>A0A9J7MD06</accession>
<dbReference type="PROSITE" id="PS50119">
    <property type="entry name" value="ZF_BBOX"/>
    <property type="match status" value="2"/>
</dbReference>
<dbReference type="Pfam" id="PF13445">
    <property type="entry name" value="zf-RING_UBOX"/>
    <property type="match status" value="1"/>
</dbReference>
<dbReference type="AlphaFoldDB" id="A0A9J7MD06"/>
<dbReference type="PROSITE" id="PS51125">
    <property type="entry name" value="NHL"/>
    <property type="match status" value="3"/>
</dbReference>
<evidence type="ECO:0000256" key="5">
    <source>
        <dbReference type="ARBA" id="ARBA00022723"/>
    </source>
</evidence>
<dbReference type="GeneID" id="118431335"/>
<reference evidence="15" key="2">
    <citation type="submission" date="2025-08" db="UniProtKB">
        <authorList>
            <consortium name="RefSeq"/>
        </authorList>
    </citation>
    <scope>IDENTIFICATION</scope>
    <source>
        <strain evidence="15">S238N-H82</strain>
        <tissue evidence="15">Testes</tissue>
    </source>
</reference>
<dbReference type="RefSeq" id="XP_035698349.1">
    <property type="nucleotide sequence ID" value="XM_035842456.1"/>
</dbReference>
<feature type="domain" description="RING-type" evidence="12">
    <location>
        <begin position="18"/>
        <end position="57"/>
    </location>
</feature>
<dbReference type="Gene3D" id="2.120.10.30">
    <property type="entry name" value="TolB, C-terminal domain"/>
    <property type="match status" value="2"/>
</dbReference>
<dbReference type="InterPro" id="IPR047153">
    <property type="entry name" value="TRIM45/56/19-like"/>
</dbReference>
<keyword evidence="11" id="KW-0175">Coiled coil</keyword>
<evidence type="ECO:0000256" key="8">
    <source>
        <dbReference type="ARBA" id="ARBA00022833"/>
    </source>
</evidence>
<feature type="domain" description="B box-type" evidence="13">
    <location>
        <begin position="90"/>
        <end position="137"/>
    </location>
</feature>
<evidence type="ECO:0000256" key="1">
    <source>
        <dbReference type="ARBA" id="ARBA00000900"/>
    </source>
</evidence>
<keyword evidence="8" id="KW-0862">Zinc</keyword>
<dbReference type="Pfam" id="PF00643">
    <property type="entry name" value="zf-B_box"/>
    <property type="match status" value="1"/>
</dbReference>
<keyword evidence="4" id="KW-0597">Phosphoprotein</keyword>
<dbReference type="GO" id="GO:0061630">
    <property type="term" value="F:ubiquitin protein ligase activity"/>
    <property type="evidence" value="ECO:0000318"/>
    <property type="project" value="GO_Central"/>
</dbReference>
<keyword evidence="5" id="KW-0479">Metal-binding</keyword>
<keyword evidence="14" id="KW-1185">Reference proteome</keyword>
<dbReference type="PANTHER" id="PTHR25462:SF229">
    <property type="entry name" value="TRANSCRIPTION INTERMEDIARY FACTOR 1-BETA"/>
    <property type="match status" value="1"/>
</dbReference>
<evidence type="ECO:0000313" key="15">
    <source>
        <dbReference type="RefSeq" id="XP_035698349.1"/>
    </source>
</evidence>